<dbReference type="AlphaFoldDB" id="S8B2F1"/>
<proteinExistence type="predicted"/>
<organism evidence="1 2">
    <name type="scientific">Penicillium oxalicum (strain 114-2 / CGMCC 5302)</name>
    <name type="common">Penicillium decumbens</name>
    <dbReference type="NCBI Taxonomy" id="933388"/>
    <lineage>
        <taxon>Eukaryota</taxon>
        <taxon>Fungi</taxon>
        <taxon>Dikarya</taxon>
        <taxon>Ascomycota</taxon>
        <taxon>Pezizomycotina</taxon>
        <taxon>Eurotiomycetes</taxon>
        <taxon>Eurotiomycetidae</taxon>
        <taxon>Eurotiales</taxon>
        <taxon>Aspergillaceae</taxon>
        <taxon>Penicillium</taxon>
    </lineage>
</organism>
<evidence type="ECO:0000313" key="1">
    <source>
        <dbReference type="EMBL" id="EPS33008.1"/>
    </source>
</evidence>
<keyword evidence="2" id="KW-1185">Reference proteome</keyword>
<gene>
    <name evidence="1" type="ORF">PDE_07969</name>
</gene>
<protein>
    <submittedName>
        <fullName evidence="1">Uncharacterized protein</fullName>
    </submittedName>
</protein>
<evidence type="ECO:0000313" key="2">
    <source>
        <dbReference type="Proteomes" id="UP000019376"/>
    </source>
</evidence>
<dbReference type="EMBL" id="KB644414">
    <property type="protein sequence ID" value="EPS33008.1"/>
    <property type="molecule type" value="Genomic_DNA"/>
</dbReference>
<sequence>MLPLLYLDDGDTLAFIDSASETLTQYEAPRPAAPHRIRSKSLLETGSPYFERLFSAPKQSLFCRRRGFTKDLPAGIKFVIDLTPQATEEDEILILTEVCCPTQIRIWTRLLALLKPPAAYVGGEDEIDPGSHVRVDLPTTLTYPISQKTSELPVEYSAKRHHECIELILRALEGLDICLDTPCTVWTYSAIAKIFQIANVSLVSDPVLAWFHHNENALLVEIYPEVAYRLACGIKLPSLCMDAFKLLVGDEALLYVMSAANLSPPDSWESSARRSRISGFLDDDEVQRIEYASKSFAEKVLRDFLFIAGERMQWLEDMAFTAKLRQLAKEFPGLRTLVEDHLILQLKCYSRHIIYLVLCTAKDPRRSFQKLSSMRDEGSWSHLGQPAIVQRIMGRHFWRDLMSVNFNLVAQIYDGQAHTRIDEIGNGLAAFEGERHAIITSISRKSLDSQFRQLQMCVTHQETTGTPTSNQASSQGVAFFTLDTFMACAEECLKTFAEGVLYLHNSSDSEPRATEIISNLTDDEIRFLPLWAGGNDDGSGGVFADSDIPVMQAGGFSAPGPHVHTGSVASAHVDDEYSEINADDFQSTVQGASHHATQSHQPDILSLNSDTLSSRGSLVILNRENDLSEPPYSAHMEADDA</sequence>
<dbReference type="eggNOG" id="ENOG502S984">
    <property type="taxonomic scope" value="Eukaryota"/>
</dbReference>
<reference evidence="1 2" key="1">
    <citation type="journal article" date="2013" name="PLoS ONE">
        <title>Genomic and secretomic analyses reveal unique features of the lignocellulolytic enzyme system of Penicillium decumbens.</title>
        <authorList>
            <person name="Liu G."/>
            <person name="Zhang L."/>
            <person name="Wei X."/>
            <person name="Zou G."/>
            <person name="Qin Y."/>
            <person name="Ma L."/>
            <person name="Li J."/>
            <person name="Zheng H."/>
            <person name="Wang S."/>
            <person name="Wang C."/>
            <person name="Xun L."/>
            <person name="Zhao G.-P."/>
            <person name="Zhou Z."/>
            <person name="Qu Y."/>
        </authorList>
    </citation>
    <scope>NUCLEOTIDE SEQUENCE [LARGE SCALE GENOMIC DNA]</scope>
    <source>
        <strain evidence="2">114-2 / CGMCC 5302</strain>
    </source>
</reference>
<accession>S8B2F1</accession>
<name>S8B2F1_PENO1</name>
<dbReference type="PhylomeDB" id="S8B2F1"/>
<dbReference type="OrthoDB" id="5371510at2759"/>
<dbReference type="Proteomes" id="UP000019376">
    <property type="component" value="Unassembled WGS sequence"/>
</dbReference>
<dbReference type="HOGENOM" id="CLU_013726_0_0_1"/>